<keyword evidence="1" id="KW-0456">Lyase</keyword>
<dbReference type="Pfam" id="PF04909">
    <property type="entry name" value="Amidohydro_2"/>
    <property type="match status" value="1"/>
</dbReference>
<organism evidence="3 4">
    <name type="scientific">Amnibacterium flavum</name>
    <dbReference type="NCBI Taxonomy" id="2173173"/>
    <lineage>
        <taxon>Bacteria</taxon>
        <taxon>Bacillati</taxon>
        <taxon>Actinomycetota</taxon>
        <taxon>Actinomycetes</taxon>
        <taxon>Micrococcales</taxon>
        <taxon>Microbacteriaceae</taxon>
        <taxon>Amnibacterium</taxon>
    </lineage>
</organism>
<dbReference type="PANTHER" id="PTHR21240:SF19">
    <property type="entry name" value="CATALYTIC_ HYDROLASE"/>
    <property type="match status" value="1"/>
</dbReference>
<dbReference type="PANTHER" id="PTHR21240">
    <property type="entry name" value="2-AMINO-3-CARBOXYLMUCONATE-6-SEMIALDEHYDE DECARBOXYLASE"/>
    <property type="match status" value="1"/>
</dbReference>
<dbReference type="RefSeq" id="WP_116757302.1">
    <property type="nucleotide sequence ID" value="NZ_JBHUEX010000001.1"/>
</dbReference>
<comment type="caution">
    <text evidence="3">The sequence shown here is derived from an EMBL/GenBank/DDBJ whole genome shotgun (WGS) entry which is preliminary data.</text>
</comment>
<keyword evidence="3" id="KW-0378">Hydrolase</keyword>
<accession>A0A2V1HR25</accession>
<dbReference type="InterPro" id="IPR006680">
    <property type="entry name" value="Amidohydro-rel"/>
</dbReference>
<dbReference type="EMBL" id="QEOP01000002">
    <property type="protein sequence ID" value="PVZ94791.1"/>
    <property type="molecule type" value="Genomic_DNA"/>
</dbReference>
<evidence type="ECO:0000259" key="2">
    <source>
        <dbReference type="Pfam" id="PF04909"/>
    </source>
</evidence>
<protein>
    <submittedName>
        <fullName evidence="3">Amidohydrolase</fullName>
    </submittedName>
</protein>
<gene>
    <name evidence="3" type="ORF">DDQ50_14045</name>
</gene>
<dbReference type="GO" id="GO:0016787">
    <property type="term" value="F:hydrolase activity"/>
    <property type="evidence" value="ECO:0007669"/>
    <property type="project" value="UniProtKB-KW"/>
</dbReference>
<feature type="domain" description="Amidohydrolase-related" evidence="2">
    <location>
        <begin position="26"/>
        <end position="239"/>
    </location>
</feature>
<dbReference type="OrthoDB" id="1407586at2"/>
<dbReference type="GO" id="GO:0016831">
    <property type="term" value="F:carboxy-lyase activity"/>
    <property type="evidence" value="ECO:0007669"/>
    <property type="project" value="InterPro"/>
</dbReference>
<keyword evidence="4" id="KW-1185">Reference proteome</keyword>
<evidence type="ECO:0000256" key="1">
    <source>
        <dbReference type="ARBA" id="ARBA00023239"/>
    </source>
</evidence>
<evidence type="ECO:0000313" key="4">
    <source>
        <dbReference type="Proteomes" id="UP000244893"/>
    </source>
</evidence>
<proteinExistence type="predicted"/>
<dbReference type="Proteomes" id="UP000244893">
    <property type="component" value="Unassembled WGS sequence"/>
</dbReference>
<reference evidence="3 4" key="1">
    <citation type="submission" date="2018-05" db="EMBL/GenBank/DDBJ databases">
        <title>Amnibacterium sp. M8JJ-5, whole genome shotgun sequence.</title>
        <authorList>
            <person name="Tuo L."/>
        </authorList>
    </citation>
    <scope>NUCLEOTIDE SEQUENCE [LARGE SCALE GENOMIC DNA]</scope>
    <source>
        <strain evidence="3 4">M8JJ-5</strain>
    </source>
</reference>
<dbReference type="AlphaFoldDB" id="A0A2V1HR25"/>
<evidence type="ECO:0000313" key="3">
    <source>
        <dbReference type="EMBL" id="PVZ94791.1"/>
    </source>
</evidence>
<dbReference type="Gene3D" id="3.20.20.140">
    <property type="entry name" value="Metal-dependent hydrolases"/>
    <property type="match status" value="1"/>
</dbReference>
<sequence>MTRTLDAHNHLGVRHGADQTGTQLVARMDAAGVDQACVFPFVEGDFSNDVIDVAVAEHPDRLIPFMAVNPWHQQAAVDEVHARADKGYKGVKIHPTLHGYHLSDLGLIGPVLDAIRERGLLVISHGASDLYNAPPEFAAVSRAYPEIPFLMAHSGTFWSHDQAIELAAQIPNLYLETARVPVFEVARSVSELGPEKVVWGTDSPFVDYTFEYEKMSSVVDSEEARQLVCGGNLRRLLGLPE</sequence>
<dbReference type="InterPro" id="IPR032466">
    <property type="entry name" value="Metal_Hydrolase"/>
</dbReference>
<name>A0A2V1HR25_9MICO</name>
<dbReference type="SUPFAM" id="SSF51556">
    <property type="entry name" value="Metallo-dependent hydrolases"/>
    <property type="match status" value="1"/>
</dbReference>
<dbReference type="InterPro" id="IPR032465">
    <property type="entry name" value="ACMSD"/>
</dbReference>